<dbReference type="AlphaFoldDB" id="A0AAJ5W117"/>
<feature type="transmembrane region" description="Helical" evidence="1">
    <location>
        <begin position="315"/>
        <end position="335"/>
    </location>
</feature>
<dbReference type="Proteomes" id="UP001213972">
    <property type="component" value="Chromosome"/>
</dbReference>
<feature type="transmembrane region" description="Helical" evidence="1">
    <location>
        <begin position="764"/>
        <end position="784"/>
    </location>
</feature>
<accession>A0AAJ5W117</accession>
<reference evidence="2" key="1">
    <citation type="submission" date="2023-03" db="EMBL/GenBank/DDBJ databases">
        <title>Andean soil-derived lignocellulolytic bacterial consortium as a source of novel taxa and putative plastic-active enzymes.</title>
        <authorList>
            <person name="Diaz-Garcia L."/>
            <person name="Chuvochina M."/>
            <person name="Feuerriegel G."/>
            <person name="Bunk B."/>
            <person name="Sproer C."/>
            <person name="Streit W.R."/>
            <person name="Rodriguez L.M."/>
            <person name="Overmann J."/>
            <person name="Jimenez D.J."/>
        </authorList>
    </citation>
    <scope>NUCLEOTIDE SEQUENCE</scope>
    <source>
        <strain evidence="2">MAG 4610</strain>
    </source>
</reference>
<name>A0AAJ5W117_9MICO</name>
<keyword evidence="1" id="KW-0472">Membrane</keyword>
<keyword evidence="1" id="KW-0812">Transmembrane</keyword>
<proteinExistence type="predicted"/>
<keyword evidence="1" id="KW-1133">Transmembrane helix</keyword>
<feature type="transmembrane region" description="Helical" evidence="1">
    <location>
        <begin position="863"/>
        <end position="884"/>
    </location>
</feature>
<feature type="transmembrane region" description="Helical" evidence="1">
    <location>
        <begin position="274"/>
        <end position="295"/>
    </location>
</feature>
<feature type="transmembrane region" description="Helical" evidence="1">
    <location>
        <begin position="818"/>
        <end position="843"/>
    </location>
</feature>
<gene>
    <name evidence="2" type="ORF">P0Y48_08235</name>
</gene>
<evidence type="ECO:0000313" key="3">
    <source>
        <dbReference type="Proteomes" id="UP001213972"/>
    </source>
</evidence>
<feature type="transmembrane region" description="Helical" evidence="1">
    <location>
        <begin position="238"/>
        <end position="262"/>
    </location>
</feature>
<evidence type="ECO:0008006" key="4">
    <source>
        <dbReference type="Google" id="ProtNLM"/>
    </source>
</evidence>
<dbReference type="EMBL" id="CP119321">
    <property type="protein sequence ID" value="WEK12465.1"/>
    <property type="molecule type" value="Genomic_DNA"/>
</dbReference>
<feature type="transmembrane region" description="Helical" evidence="1">
    <location>
        <begin position="160"/>
        <end position="182"/>
    </location>
</feature>
<evidence type="ECO:0000256" key="1">
    <source>
        <dbReference type="SAM" id="Phobius"/>
    </source>
</evidence>
<sequence>MIGGARFAVARARAALPALVTLLAVCVVAAGLVVGMAVALRAVEAEDVRAALAAATDSRGQAVVTVADGSTDALRDAVETTLAAHGAPPVTIAVTADAVTITPDAARFTGDDVGALDEALRDLPADAREIVGARVQVAGSLETTLGAISDGIQARRGPTAVAVGFLGLITVVVVGAVAWEPVRARAGESLLLRARGARARSLAALSGTETAVVSLLGAVTGAALALAVAAAGGWPSPGILFAVVAAVGVTAAATLTAVVITARTADRRPGRAQLVAVGAAAVVLAVVTGLAAWQFAQSGTPVVTRGDGTAVLDPLVAIAPALILALAAVVAVLVATPAARAVAATLGATRGVQPITPLRLASRRPGRHALPLTVVAFAVGIATVAGAYQGTTSALGDAPEALRVGADVRVTTIPDTVDAADVARAAADAGAASTAAARGFTALGPGSRLPVIAIDGGRLGTVMLDAGGTIAPAELGEAIRLPAAGIPLAGDTLELRVRAPLPPPIDFDGELFQPDPLLANVQLSFVSARGELWTTSFVNGDPGSGGEDGSEFVPPVVDPDVRERIALPGGDEWSLLAVSVWSASWAGEGDVILSDVVSGGEPVDVSTLVLAPGTAGTAEIGGSDVGGSLRFIPAFDDTGDSLVTRVVAPGAPATAPVVLTAALAADLSLDVGDTIALEFDGPDFEAQVEVVDIVPVLPGTPSGQGLLADIGTLTLLSPVPVVPNQVWVEADDPDAVVAALAEQFTGTTVLAADPRQGRAAAATAAGFVVAAVGALALALVVLMLRRSRTRADARELALLAVLGLGRRRAARVRTAEDLVALAFGALGGVAAGILTAMLVVPALVRAAYGTVPDAYPVPLVWPLLPLGVAIAAMLAACVLVVATVRAPRGLAAALREDE</sequence>
<feature type="transmembrane region" description="Helical" evidence="1">
    <location>
        <begin position="369"/>
        <end position="388"/>
    </location>
</feature>
<organism evidence="2 3">
    <name type="scientific">Candidatus Microbacterium phytovorans</name>
    <dbReference type="NCBI Taxonomy" id="3121374"/>
    <lineage>
        <taxon>Bacteria</taxon>
        <taxon>Bacillati</taxon>
        <taxon>Actinomycetota</taxon>
        <taxon>Actinomycetes</taxon>
        <taxon>Micrococcales</taxon>
        <taxon>Microbacteriaceae</taxon>
        <taxon>Microbacterium</taxon>
    </lineage>
</organism>
<protein>
    <recommendedName>
        <fullName evidence="4">FtsX-like permease family protein</fullName>
    </recommendedName>
</protein>
<feature type="transmembrane region" description="Helical" evidence="1">
    <location>
        <begin position="202"/>
        <end position="232"/>
    </location>
</feature>
<evidence type="ECO:0000313" key="2">
    <source>
        <dbReference type="EMBL" id="WEK12465.1"/>
    </source>
</evidence>